<evidence type="ECO:0000313" key="2">
    <source>
        <dbReference type="Proteomes" id="UP000789831"/>
    </source>
</evidence>
<keyword evidence="2" id="KW-1185">Reference proteome</keyword>
<comment type="caution">
    <text evidence="1">The sequence shown here is derived from an EMBL/GenBank/DDBJ whole genome shotgun (WGS) entry which is preliminary data.</text>
</comment>
<dbReference type="Proteomes" id="UP000789831">
    <property type="component" value="Unassembled WGS sequence"/>
</dbReference>
<reference evidence="1" key="1">
    <citation type="submission" date="2021-06" db="EMBL/GenBank/DDBJ databases">
        <authorList>
            <person name="Kallberg Y."/>
            <person name="Tangrot J."/>
            <person name="Rosling A."/>
        </authorList>
    </citation>
    <scope>NUCLEOTIDE SEQUENCE</scope>
    <source>
        <strain evidence="1">MT106</strain>
    </source>
</reference>
<protein>
    <submittedName>
        <fullName evidence="1">1353_t:CDS:1</fullName>
    </submittedName>
</protein>
<sequence length="54" mass="6161">MKNFERLWRKAPQAAVIKNVLQNSADEEKTLQHAFVAVGTTATQEDACSSRQRW</sequence>
<name>A0A9N9FME2_9GLOM</name>
<proteinExistence type="predicted"/>
<evidence type="ECO:0000313" key="1">
    <source>
        <dbReference type="EMBL" id="CAG8546519.1"/>
    </source>
</evidence>
<dbReference type="EMBL" id="CAJVPL010001007">
    <property type="protein sequence ID" value="CAG8546519.1"/>
    <property type="molecule type" value="Genomic_DNA"/>
</dbReference>
<accession>A0A9N9FME2</accession>
<gene>
    <name evidence="1" type="ORF">AGERDE_LOCUS6446</name>
</gene>
<organism evidence="1 2">
    <name type="scientific">Ambispora gerdemannii</name>
    <dbReference type="NCBI Taxonomy" id="144530"/>
    <lineage>
        <taxon>Eukaryota</taxon>
        <taxon>Fungi</taxon>
        <taxon>Fungi incertae sedis</taxon>
        <taxon>Mucoromycota</taxon>
        <taxon>Glomeromycotina</taxon>
        <taxon>Glomeromycetes</taxon>
        <taxon>Archaeosporales</taxon>
        <taxon>Ambisporaceae</taxon>
        <taxon>Ambispora</taxon>
    </lineage>
</organism>
<dbReference type="AlphaFoldDB" id="A0A9N9FME2"/>